<evidence type="ECO:0000313" key="2">
    <source>
        <dbReference type="Proteomes" id="UP001362999"/>
    </source>
</evidence>
<dbReference type="EMBL" id="JAWWNJ010000138">
    <property type="protein sequence ID" value="KAK6984385.1"/>
    <property type="molecule type" value="Genomic_DNA"/>
</dbReference>
<dbReference type="AlphaFoldDB" id="A0AAV9ZJN4"/>
<protein>
    <submittedName>
        <fullName evidence="1">Uncharacterized protein</fullName>
    </submittedName>
</protein>
<dbReference type="Proteomes" id="UP001362999">
    <property type="component" value="Unassembled WGS sequence"/>
</dbReference>
<reference evidence="1 2" key="1">
    <citation type="journal article" date="2024" name="J Genomics">
        <title>Draft genome sequencing and assembly of Favolaschia claudopus CIRM-BRFM 2984 isolated from oak limbs.</title>
        <authorList>
            <person name="Navarro D."/>
            <person name="Drula E."/>
            <person name="Chaduli D."/>
            <person name="Cazenave R."/>
            <person name="Ahrendt S."/>
            <person name="Wang J."/>
            <person name="Lipzen A."/>
            <person name="Daum C."/>
            <person name="Barry K."/>
            <person name="Grigoriev I.V."/>
            <person name="Favel A."/>
            <person name="Rosso M.N."/>
            <person name="Martin F."/>
        </authorList>
    </citation>
    <scope>NUCLEOTIDE SEQUENCE [LARGE SCALE GENOMIC DNA]</scope>
    <source>
        <strain evidence="1 2">CIRM-BRFM 2984</strain>
    </source>
</reference>
<gene>
    <name evidence="1" type="ORF">R3P38DRAFT_3231865</name>
</gene>
<organism evidence="1 2">
    <name type="scientific">Favolaschia claudopus</name>
    <dbReference type="NCBI Taxonomy" id="2862362"/>
    <lineage>
        <taxon>Eukaryota</taxon>
        <taxon>Fungi</taxon>
        <taxon>Dikarya</taxon>
        <taxon>Basidiomycota</taxon>
        <taxon>Agaricomycotina</taxon>
        <taxon>Agaricomycetes</taxon>
        <taxon>Agaricomycetidae</taxon>
        <taxon>Agaricales</taxon>
        <taxon>Marasmiineae</taxon>
        <taxon>Mycenaceae</taxon>
        <taxon>Favolaschia</taxon>
    </lineage>
</organism>
<name>A0AAV9ZJN4_9AGAR</name>
<proteinExistence type="predicted"/>
<accession>A0AAV9ZJN4</accession>
<sequence>MLFVAEVHTDETISEGHREVEIFDTVMKKYIAACKDTPYEDKSWSFPKFHARQHAFDDIKNKGGRSKLWYQAERIYAQSYTGHLSSNDEFQGCDAAVATFVREQIDVIDAELKKQEDPDDVEPTILSNVDVGSKLKQLSFSALEQQMTEDDAFQRFRIKFGDFISTFLPAFGYPLPGGKRLKFDGKDMFLKVHYESLSSWCPAMDFLRCNPKFNGQPRYDCVLVNTQDKPFFARLLYMFSCQVEAKSHPFAIPSTYMIDM</sequence>
<comment type="caution">
    <text evidence="1">The sequence shown here is derived from an EMBL/GenBank/DDBJ whole genome shotgun (WGS) entry which is preliminary data.</text>
</comment>
<evidence type="ECO:0000313" key="1">
    <source>
        <dbReference type="EMBL" id="KAK6984385.1"/>
    </source>
</evidence>
<keyword evidence="2" id="KW-1185">Reference proteome</keyword>